<comment type="caution">
    <text evidence="2">The sequence shown here is derived from an EMBL/GenBank/DDBJ whole genome shotgun (WGS) entry which is preliminary data.</text>
</comment>
<evidence type="ECO:0000313" key="2">
    <source>
        <dbReference type="EMBL" id="RGD63325.1"/>
    </source>
</evidence>
<keyword evidence="3" id="KW-1185">Reference proteome</keyword>
<sequence length="300" mass="33074">MVDVELPNHEIVPVVASYRYIAQQAKVVPQPAKQAEIHEAYARLVARLALRALDEAFSATPAAFVETVILNGRVNTTDRATGQTVRACVVSVVAERKDFAELVLDEPRLDPQQCLHRLGATVSKHPHDLEPVTPVVEADLSRYRITTDTAVVATLDSRPDLLQMNPYDFERLVRELFEAMGYETWRTQGSRDDGVDAVATLTDPTGSTIFAIQAKRSKNVVPVNTVRAMSGVMHDKDAGYGIVVTTSWFGKDSYDFAHRNGRLRLIDGRNLKALLAEHLNIDALIGLPKVPPGWQAGDLV</sequence>
<dbReference type="PANTHER" id="PTHR30015:SF7">
    <property type="entry name" value="TYPE IV METHYL-DIRECTED RESTRICTION ENZYME ECOKMRR"/>
    <property type="match status" value="1"/>
</dbReference>
<accession>A0A373A775</accession>
<dbReference type="SUPFAM" id="SSF52980">
    <property type="entry name" value="Restriction endonuclease-like"/>
    <property type="match status" value="1"/>
</dbReference>
<dbReference type="InterPro" id="IPR011856">
    <property type="entry name" value="tRNA_endonuc-like_dom_sf"/>
</dbReference>
<gene>
    <name evidence="2" type="ORF">DR950_33375</name>
</gene>
<dbReference type="EMBL" id="QVIG01000001">
    <property type="protein sequence ID" value="RGD63325.1"/>
    <property type="molecule type" value="Genomic_DNA"/>
</dbReference>
<feature type="domain" description="Restriction endonuclease type IV Mrr" evidence="1">
    <location>
        <begin position="162"/>
        <end position="275"/>
    </location>
</feature>
<dbReference type="Proteomes" id="UP000263377">
    <property type="component" value="Unassembled WGS sequence"/>
</dbReference>
<name>A0A373A775_9ACTN</name>
<dbReference type="InterPro" id="IPR052906">
    <property type="entry name" value="Type_IV_Methyl-Rstrct_Enzyme"/>
</dbReference>
<dbReference type="GO" id="GO:0015666">
    <property type="term" value="F:restriction endodeoxyribonuclease activity"/>
    <property type="evidence" value="ECO:0007669"/>
    <property type="project" value="TreeGrafter"/>
</dbReference>
<evidence type="ECO:0000313" key="3">
    <source>
        <dbReference type="Proteomes" id="UP000263377"/>
    </source>
</evidence>
<proteinExistence type="predicted"/>
<dbReference type="GO" id="GO:0003677">
    <property type="term" value="F:DNA binding"/>
    <property type="evidence" value="ECO:0007669"/>
    <property type="project" value="InterPro"/>
</dbReference>
<dbReference type="Pfam" id="PF04471">
    <property type="entry name" value="Mrr_cat"/>
    <property type="match status" value="1"/>
</dbReference>
<organism evidence="2 3">
    <name type="scientific">Kitasatospora xanthocidica</name>
    <dbReference type="NCBI Taxonomy" id="83382"/>
    <lineage>
        <taxon>Bacteria</taxon>
        <taxon>Bacillati</taxon>
        <taxon>Actinomycetota</taxon>
        <taxon>Actinomycetes</taxon>
        <taxon>Kitasatosporales</taxon>
        <taxon>Streptomycetaceae</taxon>
        <taxon>Kitasatospora</taxon>
    </lineage>
</organism>
<keyword evidence="2" id="KW-0378">Hydrolase</keyword>
<dbReference type="GO" id="GO:0009307">
    <property type="term" value="P:DNA restriction-modification system"/>
    <property type="evidence" value="ECO:0007669"/>
    <property type="project" value="InterPro"/>
</dbReference>
<evidence type="ECO:0000259" key="1">
    <source>
        <dbReference type="Pfam" id="PF04471"/>
    </source>
</evidence>
<dbReference type="Gene3D" id="3.40.1350.10">
    <property type="match status" value="1"/>
</dbReference>
<dbReference type="InterPro" id="IPR011335">
    <property type="entry name" value="Restrct_endonuc-II-like"/>
</dbReference>
<reference evidence="2 3" key="1">
    <citation type="submission" date="2018-08" db="EMBL/GenBank/DDBJ databases">
        <title>Diversity &amp; Physiological Properties of Lignin-Decomposing Actinobacteria from Soil.</title>
        <authorList>
            <person name="Roh S.G."/>
            <person name="Kim S.B."/>
        </authorList>
    </citation>
    <scope>NUCLEOTIDE SEQUENCE [LARGE SCALE GENOMIC DNA]</scope>
    <source>
        <strain evidence="2 3">MMS17-GH009</strain>
    </source>
</reference>
<dbReference type="AlphaFoldDB" id="A0A373A775"/>
<dbReference type="InterPro" id="IPR007560">
    <property type="entry name" value="Restrct_endonuc_IV_Mrr"/>
</dbReference>
<keyword evidence="2" id="KW-0540">Nuclease</keyword>
<protein>
    <submittedName>
        <fullName evidence="2">Restriction endonuclease</fullName>
    </submittedName>
</protein>
<keyword evidence="2" id="KW-0255">Endonuclease</keyword>
<dbReference type="PANTHER" id="PTHR30015">
    <property type="entry name" value="MRR RESTRICTION SYSTEM PROTEIN"/>
    <property type="match status" value="1"/>
</dbReference>